<dbReference type="Proteomes" id="UP000247810">
    <property type="component" value="Unassembled WGS sequence"/>
</dbReference>
<reference evidence="2 3" key="1">
    <citation type="submission" date="2018-02" db="EMBL/GenBank/DDBJ databases">
        <title>The genomes of Aspergillus section Nigri reveals drivers in fungal speciation.</title>
        <authorList>
            <consortium name="DOE Joint Genome Institute"/>
            <person name="Vesth T.C."/>
            <person name="Nybo J."/>
            <person name="Theobald S."/>
            <person name="Brandl J."/>
            <person name="Frisvad J.C."/>
            <person name="Nielsen K.F."/>
            <person name="Lyhne E.K."/>
            <person name="Kogle M.E."/>
            <person name="Kuo A."/>
            <person name="Riley R."/>
            <person name="Clum A."/>
            <person name="Nolan M."/>
            <person name="Lipzen A."/>
            <person name="Salamov A."/>
            <person name="Henrissat B."/>
            <person name="Wiebenga A."/>
            <person name="De vries R.P."/>
            <person name="Grigoriev I.V."/>
            <person name="Mortensen U.H."/>
            <person name="Andersen M.R."/>
            <person name="Baker S.E."/>
        </authorList>
    </citation>
    <scope>NUCLEOTIDE SEQUENCE [LARGE SCALE GENOMIC DNA]</scope>
    <source>
        <strain evidence="2 3">CBS 707.79</strain>
    </source>
</reference>
<keyword evidence="3" id="KW-1185">Reference proteome</keyword>
<dbReference type="InterPro" id="IPR025714">
    <property type="entry name" value="Methyltranfer_dom"/>
</dbReference>
<evidence type="ECO:0000259" key="1">
    <source>
        <dbReference type="Pfam" id="PF13847"/>
    </source>
</evidence>
<evidence type="ECO:0000313" key="3">
    <source>
        <dbReference type="Proteomes" id="UP000247810"/>
    </source>
</evidence>
<accession>A0A319DKI3</accession>
<name>A0A319DKI3_9EURO</name>
<dbReference type="InterPro" id="IPR029063">
    <property type="entry name" value="SAM-dependent_MTases_sf"/>
</dbReference>
<gene>
    <name evidence="2" type="ORF">BO71DRAFT_395538</name>
</gene>
<dbReference type="STRING" id="1448320.A0A319DKI3"/>
<proteinExistence type="predicted"/>
<dbReference type="VEuPathDB" id="FungiDB:BO71DRAFT_395538"/>
<dbReference type="Gene3D" id="3.40.50.150">
    <property type="entry name" value="Vaccinia Virus protein VP39"/>
    <property type="match status" value="1"/>
</dbReference>
<dbReference type="EMBL" id="KZ825815">
    <property type="protein sequence ID" value="PYH98056.1"/>
    <property type="molecule type" value="Genomic_DNA"/>
</dbReference>
<feature type="domain" description="Methyltransferase" evidence="1">
    <location>
        <begin position="38"/>
        <end position="70"/>
    </location>
</feature>
<dbReference type="OrthoDB" id="8300214at2759"/>
<dbReference type="SUPFAM" id="SSF53335">
    <property type="entry name" value="S-adenosyl-L-methionine-dependent methyltransferases"/>
    <property type="match status" value="1"/>
</dbReference>
<evidence type="ECO:0000313" key="2">
    <source>
        <dbReference type="EMBL" id="PYH98056.1"/>
    </source>
</evidence>
<sequence length="189" mass="20775">MEPILTSFLHNPTLKEKFYIPRFHHRLLIATAWSIPPGQRILDIGCGQGESCLVLAHLVAPARHITGIDIAHLEYGSPFTVAESHAYATRTSSPLGARLSFHPRMDTSKFLAGLGRPAGEVFHTVVRCHSLFYFPDECGGGVSDDGYLVGCAGVEGLLSRGKKQACILSRLDVWLLLQWGRDSQYAVVF</sequence>
<dbReference type="AlphaFoldDB" id="A0A319DKI3"/>
<dbReference type="Pfam" id="PF13847">
    <property type="entry name" value="Methyltransf_31"/>
    <property type="match status" value="1"/>
</dbReference>
<organism evidence="2 3">
    <name type="scientific">Aspergillus ellipticus CBS 707.79</name>
    <dbReference type="NCBI Taxonomy" id="1448320"/>
    <lineage>
        <taxon>Eukaryota</taxon>
        <taxon>Fungi</taxon>
        <taxon>Dikarya</taxon>
        <taxon>Ascomycota</taxon>
        <taxon>Pezizomycotina</taxon>
        <taxon>Eurotiomycetes</taxon>
        <taxon>Eurotiomycetidae</taxon>
        <taxon>Eurotiales</taxon>
        <taxon>Aspergillaceae</taxon>
        <taxon>Aspergillus</taxon>
        <taxon>Aspergillus subgen. Circumdati</taxon>
    </lineage>
</organism>
<protein>
    <recommendedName>
        <fullName evidence="1">Methyltransferase domain-containing protein</fullName>
    </recommendedName>
</protein>